<dbReference type="Proteomes" id="UP000635902">
    <property type="component" value="Unassembled WGS sequence"/>
</dbReference>
<reference evidence="1 2" key="1">
    <citation type="submission" date="2020-10" db="EMBL/GenBank/DDBJ databases">
        <title>Novel species in genus Corynebacterium.</title>
        <authorList>
            <person name="Zhang G."/>
        </authorList>
    </citation>
    <scope>NUCLEOTIDE SEQUENCE [LARGE SCALE GENOMIC DNA]</scope>
    <source>
        <strain evidence="1 2">DSM 45110</strain>
    </source>
</reference>
<comment type="caution">
    <text evidence="1">The sequence shown here is derived from an EMBL/GenBank/DDBJ whole genome shotgun (WGS) entry which is preliminary data.</text>
</comment>
<proteinExistence type="predicted"/>
<protein>
    <submittedName>
        <fullName evidence="1">Uncharacterized protein</fullName>
    </submittedName>
</protein>
<gene>
    <name evidence="1" type="ORF">IRY30_10120</name>
</gene>
<dbReference type="EMBL" id="JADKMY010000006">
    <property type="protein sequence ID" value="MBF4554426.1"/>
    <property type="molecule type" value="Genomic_DNA"/>
</dbReference>
<evidence type="ECO:0000313" key="2">
    <source>
        <dbReference type="Proteomes" id="UP000635902"/>
    </source>
</evidence>
<name>A0ABR9ZMX3_9CORY</name>
<evidence type="ECO:0000313" key="1">
    <source>
        <dbReference type="EMBL" id="MBF4554426.1"/>
    </source>
</evidence>
<sequence length="161" mass="18035">MLFNRTARKIIQGLRKRGVKIAPQRFRLTEYDTRPEQVDVARIARRGARGVAFKQVDALRDHAETPEKIRPELLSVGLLSVAFIRGFPFINAWPPVGHHGGEVFPDVAPIQGDYSKRRSHTLNTTVMLARDLSHARTIPTHDVAPLCVPTTPKIPAVARLH</sequence>
<accession>A0ABR9ZMX3</accession>
<organism evidence="1 2">
    <name type="scientific">Corynebacterium suicordis DSM 45110</name>
    <dbReference type="NCBI Taxonomy" id="1121369"/>
    <lineage>
        <taxon>Bacteria</taxon>
        <taxon>Bacillati</taxon>
        <taxon>Actinomycetota</taxon>
        <taxon>Actinomycetes</taxon>
        <taxon>Mycobacteriales</taxon>
        <taxon>Corynebacteriaceae</taxon>
        <taxon>Corynebacterium</taxon>
    </lineage>
</organism>
<keyword evidence="2" id="KW-1185">Reference proteome</keyword>